<dbReference type="AlphaFoldDB" id="A0A8J8NBP9"/>
<proteinExistence type="predicted"/>
<accession>A0A8J8NBP9</accession>
<feature type="compositionally biased region" description="Gly residues" evidence="1">
    <location>
        <begin position="1"/>
        <end position="10"/>
    </location>
</feature>
<evidence type="ECO:0000256" key="1">
    <source>
        <dbReference type="SAM" id="MobiDB-lite"/>
    </source>
</evidence>
<dbReference type="InterPro" id="IPR003130">
    <property type="entry name" value="GED"/>
</dbReference>
<dbReference type="InterPro" id="IPR022812">
    <property type="entry name" value="Dynamin"/>
</dbReference>
<dbReference type="GO" id="GO:0008017">
    <property type="term" value="F:microtubule binding"/>
    <property type="evidence" value="ECO:0007669"/>
    <property type="project" value="TreeGrafter"/>
</dbReference>
<evidence type="ECO:0000313" key="3">
    <source>
        <dbReference type="EMBL" id="TNV72097.1"/>
    </source>
</evidence>
<dbReference type="Proteomes" id="UP000785679">
    <property type="component" value="Unassembled WGS sequence"/>
</dbReference>
<dbReference type="GO" id="GO:0016020">
    <property type="term" value="C:membrane"/>
    <property type="evidence" value="ECO:0007669"/>
    <property type="project" value="TreeGrafter"/>
</dbReference>
<sequence>MGSWFGGGAGKAQETEPEEEQANHLQQLQYAQFRNDQDYEINKYIQSDIKPVQLPNVPNSLRTTANLGQEFHERSPRSQMEIMIIKNLITSYFNVVRKNLNDLVPKTIIAMLVNKTKNQAQRELVAQIYAANGENDFKKLLIEDEHTKRKREVCEEMVTNLTQCMEFLNEVRDYYLEEEPMRLSV</sequence>
<dbReference type="InterPro" id="IPR020850">
    <property type="entry name" value="GED_dom"/>
</dbReference>
<organism evidence="3 4">
    <name type="scientific">Halteria grandinella</name>
    <dbReference type="NCBI Taxonomy" id="5974"/>
    <lineage>
        <taxon>Eukaryota</taxon>
        <taxon>Sar</taxon>
        <taxon>Alveolata</taxon>
        <taxon>Ciliophora</taxon>
        <taxon>Intramacronucleata</taxon>
        <taxon>Spirotrichea</taxon>
        <taxon>Stichotrichia</taxon>
        <taxon>Sporadotrichida</taxon>
        <taxon>Halteriidae</taxon>
        <taxon>Halteria</taxon>
    </lineage>
</organism>
<dbReference type="GO" id="GO:0005874">
    <property type="term" value="C:microtubule"/>
    <property type="evidence" value="ECO:0007669"/>
    <property type="project" value="TreeGrafter"/>
</dbReference>
<dbReference type="GO" id="GO:0005525">
    <property type="term" value="F:GTP binding"/>
    <property type="evidence" value="ECO:0007669"/>
    <property type="project" value="InterPro"/>
</dbReference>
<dbReference type="PANTHER" id="PTHR11566">
    <property type="entry name" value="DYNAMIN"/>
    <property type="match status" value="1"/>
</dbReference>
<evidence type="ECO:0000313" key="4">
    <source>
        <dbReference type="Proteomes" id="UP000785679"/>
    </source>
</evidence>
<dbReference type="Gene3D" id="1.20.120.1240">
    <property type="entry name" value="Dynamin, middle domain"/>
    <property type="match status" value="1"/>
</dbReference>
<reference evidence="3" key="1">
    <citation type="submission" date="2019-06" db="EMBL/GenBank/DDBJ databases">
        <authorList>
            <person name="Zheng W."/>
        </authorList>
    </citation>
    <scope>NUCLEOTIDE SEQUENCE</scope>
    <source>
        <strain evidence="3">QDHG01</strain>
    </source>
</reference>
<dbReference type="GO" id="GO:0003924">
    <property type="term" value="F:GTPase activity"/>
    <property type="evidence" value="ECO:0007669"/>
    <property type="project" value="InterPro"/>
</dbReference>
<dbReference type="PROSITE" id="PS51388">
    <property type="entry name" value="GED"/>
    <property type="match status" value="1"/>
</dbReference>
<dbReference type="SMART" id="SM00302">
    <property type="entry name" value="GED"/>
    <property type="match status" value="1"/>
</dbReference>
<dbReference type="GO" id="GO:0005737">
    <property type="term" value="C:cytoplasm"/>
    <property type="evidence" value="ECO:0007669"/>
    <property type="project" value="TreeGrafter"/>
</dbReference>
<feature type="domain" description="GED" evidence="2">
    <location>
        <begin position="82"/>
        <end position="176"/>
    </location>
</feature>
<comment type="caution">
    <text evidence="3">The sequence shown here is derived from an EMBL/GenBank/DDBJ whole genome shotgun (WGS) entry which is preliminary data.</text>
</comment>
<keyword evidence="4" id="KW-1185">Reference proteome</keyword>
<dbReference type="EMBL" id="RRYP01024292">
    <property type="protein sequence ID" value="TNV72097.1"/>
    <property type="molecule type" value="Genomic_DNA"/>
</dbReference>
<feature type="region of interest" description="Disordered" evidence="1">
    <location>
        <begin position="1"/>
        <end position="24"/>
    </location>
</feature>
<name>A0A8J8NBP9_HALGN</name>
<evidence type="ECO:0000259" key="2">
    <source>
        <dbReference type="PROSITE" id="PS51388"/>
    </source>
</evidence>
<dbReference type="Pfam" id="PF02212">
    <property type="entry name" value="GED"/>
    <property type="match status" value="1"/>
</dbReference>
<protein>
    <recommendedName>
        <fullName evidence="2">GED domain-containing protein</fullName>
    </recommendedName>
</protein>
<gene>
    <name evidence="3" type="ORF">FGO68_gene4619</name>
</gene>
<dbReference type="OrthoDB" id="5061070at2759"/>